<reference evidence="3 4" key="1">
    <citation type="submission" date="2018-04" db="EMBL/GenBank/DDBJ databases">
        <title>Genomic Encyclopedia of Archaeal and Bacterial Type Strains, Phase II (KMG-II): from individual species to whole genera.</title>
        <authorList>
            <person name="Goeker M."/>
        </authorList>
    </citation>
    <scope>NUCLEOTIDE SEQUENCE [LARGE SCALE GENOMIC DNA]</scope>
    <source>
        <strain evidence="3 4">DSM 23382</strain>
    </source>
</reference>
<dbReference type="InterPro" id="IPR013094">
    <property type="entry name" value="AB_hydrolase_3"/>
</dbReference>
<evidence type="ECO:0000259" key="2">
    <source>
        <dbReference type="Pfam" id="PF07859"/>
    </source>
</evidence>
<dbReference type="SUPFAM" id="SSF53474">
    <property type="entry name" value="alpha/beta-Hydrolases"/>
    <property type="match status" value="1"/>
</dbReference>
<feature type="domain" description="Alpha/beta hydrolase fold-3" evidence="2">
    <location>
        <begin position="76"/>
        <end position="267"/>
    </location>
</feature>
<comment type="caution">
    <text evidence="3">The sequence shown here is derived from an EMBL/GenBank/DDBJ whole genome shotgun (WGS) entry which is preliminary data.</text>
</comment>
<evidence type="ECO:0000313" key="3">
    <source>
        <dbReference type="EMBL" id="PTW54372.1"/>
    </source>
</evidence>
<dbReference type="PANTHER" id="PTHR48081:SF8">
    <property type="entry name" value="ALPHA_BETA HYDROLASE FOLD-3 DOMAIN-CONTAINING PROTEIN-RELATED"/>
    <property type="match status" value="1"/>
</dbReference>
<dbReference type="InterPro" id="IPR029058">
    <property type="entry name" value="AB_hydrolase_fold"/>
</dbReference>
<organism evidence="3 4">
    <name type="scientific">Breoghania corrubedonensis</name>
    <dbReference type="NCBI Taxonomy" id="665038"/>
    <lineage>
        <taxon>Bacteria</taxon>
        <taxon>Pseudomonadati</taxon>
        <taxon>Pseudomonadota</taxon>
        <taxon>Alphaproteobacteria</taxon>
        <taxon>Hyphomicrobiales</taxon>
        <taxon>Stappiaceae</taxon>
        <taxon>Breoghania</taxon>
    </lineage>
</organism>
<dbReference type="RefSeq" id="WP_107992014.1">
    <property type="nucleotide sequence ID" value="NZ_QAYG01000014.1"/>
</dbReference>
<keyword evidence="1" id="KW-0378">Hydrolase</keyword>
<proteinExistence type="predicted"/>
<dbReference type="AlphaFoldDB" id="A0A2T5US82"/>
<dbReference type="GO" id="GO:0016787">
    <property type="term" value="F:hydrolase activity"/>
    <property type="evidence" value="ECO:0007669"/>
    <property type="project" value="UniProtKB-KW"/>
</dbReference>
<evidence type="ECO:0000256" key="1">
    <source>
        <dbReference type="ARBA" id="ARBA00022801"/>
    </source>
</evidence>
<evidence type="ECO:0000313" key="4">
    <source>
        <dbReference type="Proteomes" id="UP000244081"/>
    </source>
</evidence>
<dbReference type="PANTHER" id="PTHR48081">
    <property type="entry name" value="AB HYDROLASE SUPERFAMILY PROTEIN C4A8.06C"/>
    <property type="match status" value="1"/>
</dbReference>
<sequence length="296" mass="31644">MDYSSKLDREILAFIDDTLSFYPADLRADDWVAQRAVYDRMAAYFRAARPGDLVVCDRRIAGVPVRLYGDDGATAIVYAHGGGHVLGGLESHDDICAEIAAATGIQVIAVDYRLAPEHPHPAGYEDLLAVVRDISGDRRITLCGDSAGATLMASLVGTWVSPALAGQVLIYPALGYAPEGGSYEVHANAPLLSRDDIRSYGSARGASFRDATATPSAGDLSCLPPTFLYPAECDPLHDDCLRYRDQASAAGTEVLVETGEGLVHGWLRARHHSARAARAFSRICARLGSLAEENAL</sequence>
<dbReference type="Pfam" id="PF07859">
    <property type="entry name" value="Abhydrolase_3"/>
    <property type="match status" value="1"/>
</dbReference>
<dbReference type="Proteomes" id="UP000244081">
    <property type="component" value="Unassembled WGS sequence"/>
</dbReference>
<dbReference type="Gene3D" id="3.40.50.1820">
    <property type="entry name" value="alpha/beta hydrolase"/>
    <property type="match status" value="1"/>
</dbReference>
<gene>
    <name evidence="3" type="ORF">C8N35_11453</name>
</gene>
<keyword evidence="4" id="KW-1185">Reference proteome</keyword>
<dbReference type="InterPro" id="IPR050300">
    <property type="entry name" value="GDXG_lipolytic_enzyme"/>
</dbReference>
<name>A0A2T5US82_9HYPH</name>
<accession>A0A2T5US82</accession>
<protein>
    <submittedName>
        <fullName evidence="3">Acetyl esterase</fullName>
    </submittedName>
</protein>
<dbReference type="EMBL" id="QAYG01000014">
    <property type="protein sequence ID" value="PTW54372.1"/>
    <property type="molecule type" value="Genomic_DNA"/>
</dbReference>
<dbReference type="OrthoDB" id="9806180at2"/>